<evidence type="ECO:0000256" key="2">
    <source>
        <dbReference type="ARBA" id="ARBA00009670"/>
    </source>
</evidence>
<dbReference type="AlphaFoldDB" id="A0A4R0PGR3"/>
<protein>
    <submittedName>
        <fullName evidence="10">2-polyprenylphenol 6-hydroxylase</fullName>
    </submittedName>
</protein>
<dbReference type="PANTHER" id="PTHR10566:SF113">
    <property type="entry name" value="PROTEIN ACTIVITY OF BC1 COMPLEX KINASE 7, CHLOROPLASTIC"/>
    <property type="match status" value="1"/>
</dbReference>
<sequence>MGVVVATFRLIRAGWVLAREGVIAAIPAEGLVGPAAAAHRLAGGLARRRSKNLDSAERMTKAIARLGPSYAKLGQFLATRPDVIGLDLALDLAHLQDSMESFPTEQAMTRIEDSLGKPLSELFVSIDEPVAAASIAQVHPAIVRDPDGAERRVAVKVIRPGVRRRFMRDLETFFLFAQMQEQRFPATRRLRPVAIAETLKQTTQIEMDLRLEAAALAELAENVAEDPGFRVPKVDWERTGRNVLTMEWVDGIRMSHVDELRAAGHNLEKLADTVVQSFLRHAMRDGFFHADMHPGNLFVDSRGDIVAVDLGISGRIGLKERRFLAEILFGFIRRDFRRVARVHFEAGYVPAHHDVEAFAQAIRAIGEPIHGQPAETISMANLLTLLFEVTDIFDMQTRPELLLLQKTMVVVEGNARALNPRFNMWKAAEPVVGDWIARNLGPGAVITDAKTGVESLYRLAKTLPDLAQRTERLSHEVGEMAEHGLKLEPETVRAIGKAEAKESRSGRVALWILAIAAVWIAWQLT</sequence>
<gene>
    <name evidence="10" type="primary">ubiB</name>
    <name evidence="10" type="ORF">E0D97_01180</name>
</gene>
<name>A0A4R0PGR3_9HYPH</name>
<dbReference type="RefSeq" id="WP_131564631.1">
    <property type="nucleotide sequence ID" value="NZ_JAINFK010000001.1"/>
</dbReference>
<evidence type="ECO:0000256" key="4">
    <source>
        <dbReference type="ARBA" id="ARBA00022519"/>
    </source>
</evidence>
<keyword evidence="4" id="KW-0997">Cell inner membrane</keyword>
<dbReference type="SUPFAM" id="SSF56112">
    <property type="entry name" value="Protein kinase-like (PK-like)"/>
    <property type="match status" value="1"/>
</dbReference>
<dbReference type="InterPro" id="IPR010232">
    <property type="entry name" value="UbiB"/>
</dbReference>
<dbReference type="GO" id="GO:0004672">
    <property type="term" value="F:protein kinase activity"/>
    <property type="evidence" value="ECO:0007669"/>
    <property type="project" value="InterPro"/>
</dbReference>
<dbReference type="NCBIfam" id="TIGR01982">
    <property type="entry name" value="UbiB"/>
    <property type="match status" value="1"/>
</dbReference>
<evidence type="ECO:0000256" key="8">
    <source>
        <dbReference type="ARBA" id="ARBA00023136"/>
    </source>
</evidence>
<keyword evidence="5" id="KW-0831">Ubiquinone biosynthesis</keyword>
<dbReference type="InterPro" id="IPR000719">
    <property type="entry name" value="Prot_kinase_dom"/>
</dbReference>
<comment type="similarity">
    <text evidence="2">Belongs to the protein kinase superfamily. ADCK protein kinase family.</text>
</comment>
<dbReference type="InterPro" id="IPR011009">
    <property type="entry name" value="Kinase-like_dom_sf"/>
</dbReference>
<evidence type="ECO:0000256" key="3">
    <source>
        <dbReference type="ARBA" id="ARBA00022475"/>
    </source>
</evidence>
<comment type="caution">
    <text evidence="10">The sequence shown here is derived from an EMBL/GenBank/DDBJ whole genome shotgun (WGS) entry which is preliminary data.</text>
</comment>
<feature type="domain" description="Protein kinase" evidence="9">
    <location>
        <begin position="124"/>
        <end position="432"/>
    </location>
</feature>
<evidence type="ECO:0000256" key="1">
    <source>
        <dbReference type="ARBA" id="ARBA00005020"/>
    </source>
</evidence>
<evidence type="ECO:0000256" key="7">
    <source>
        <dbReference type="ARBA" id="ARBA00022989"/>
    </source>
</evidence>
<dbReference type="GO" id="GO:0006744">
    <property type="term" value="P:ubiquinone biosynthetic process"/>
    <property type="evidence" value="ECO:0007669"/>
    <property type="project" value="UniProtKB-UniPathway"/>
</dbReference>
<keyword evidence="8" id="KW-0472">Membrane</keyword>
<keyword evidence="7" id="KW-1133">Transmembrane helix</keyword>
<evidence type="ECO:0000259" key="9">
    <source>
        <dbReference type="PROSITE" id="PS50011"/>
    </source>
</evidence>
<dbReference type="GO" id="GO:0005524">
    <property type="term" value="F:ATP binding"/>
    <property type="evidence" value="ECO:0007669"/>
    <property type="project" value="InterPro"/>
</dbReference>
<dbReference type="Pfam" id="PF03109">
    <property type="entry name" value="ABC1"/>
    <property type="match status" value="1"/>
</dbReference>
<dbReference type="InterPro" id="IPR050154">
    <property type="entry name" value="UbiB_kinase"/>
</dbReference>
<evidence type="ECO:0000256" key="6">
    <source>
        <dbReference type="ARBA" id="ARBA00022692"/>
    </source>
</evidence>
<evidence type="ECO:0000313" key="10">
    <source>
        <dbReference type="EMBL" id="TCD16083.1"/>
    </source>
</evidence>
<keyword evidence="3" id="KW-1003">Cell membrane</keyword>
<accession>A0A4R0PGR3</accession>
<dbReference type="PROSITE" id="PS50011">
    <property type="entry name" value="PROTEIN_KINASE_DOM"/>
    <property type="match status" value="1"/>
</dbReference>
<keyword evidence="11" id="KW-1185">Reference proteome</keyword>
<reference evidence="10 11" key="1">
    <citation type="journal article" date="2015" name="Antonie Van Leeuwenhoek">
        <title>Oricola cellulosilytica gen. nov., sp. nov., a cellulose-degrading bacterium of the family Phyllobacteriaceae isolated from surface seashore water, and emended descriptions of Mesorhizobium loti and Phyllobacterium myrsinacearum.</title>
        <authorList>
            <person name="Hameed A."/>
            <person name="Shahina M."/>
            <person name="Lai W.A."/>
            <person name="Lin S.Y."/>
            <person name="Young L.S."/>
            <person name="Liu Y.C."/>
            <person name="Hsu Y.H."/>
            <person name="Young C.C."/>
        </authorList>
    </citation>
    <scope>NUCLEOTIDE SEQUENCE [LARGE SCALE GENOMIC DNA]</scope>
    <source>
        <strain evidence="10 11">KCTC 52183</strain>
    </source>
</reference>
<dbReference type="UniPathway" id="UPA00232"/>
<evidence type="ECO:0000256" key="5">
    <source>
        <dbReference type="ARBA" id="ARBA00022688"/>
    </source>
</evidence>
<organism evidence="10 11">
    <name type="scientific">Oricola cellulosilytica</name>
    <dbReference type="NCBI Taxonomy" id="1429082"/>
    <lineage>
        <taxon>Bacteria</taxon>
        <taxon>Pseudomonadati</taxon>
        <taxon>Pseudomonadota</taxon>
        <taxon>Alphaproteobacteria</taxon>
        <taxon>Hyphomicrobiales</taxon>
        <taxon>Ahrensiaceae</taxon>
        <taxon>Oricola</taxon>
    </lineage>
</organism>
<comment type="pathway">
    <text evidence="1">Cofactor biosynthesis; ubiquinone biosynthesis [regulation].</text>
</comment>
<dbReference type="Proteomes" id="UP000291301">
    <property type="component" value="Unassembled WGS sequence"/>
</dbReference>
<proteinExistence type="inferred from homology"/>
<dbReference type="EMBL" id="SJST01000001">
    <property type="protein sequence ID" value="TCD16083.1"/>
    <property type="molecule type" value="Genomic_DNA"/>
</dbReference>
<dbReference type="PANTHER" id="PTHR10566">
    <property type="entry name" value="CHAPERONE-ACTIVITY OF BC1 COMPLEX CABC1 -RELATED"/>
    <property type="match status" value="1"/>
</dbReference>
<dbReference type="OrthoDB" id="9795390at2"/>
<keyword evidence="6" id="KW-0812">Transmembrane</keyword>
<evidence type="ECO:0000313" key="11">
    <source>
        <dbReference type="Proteomes" id="UP000291301"/>
    </source>
</evidence>
<dbReference type="InterPro" id="IPR004147">
    <property type="entry name" value="ABC1_dom"/>
</dbReference>